<dbReference type="Proteomes" id="UP001525961">
    <property type="component" value="Unassembled WGS sequence"/>
</dbReference>
<keyword evidence="3" id="KW-1185">Reference proteome</keyword>
<keyword evidence="1" id="KW-1133">Transmembrane helix</keyword>
<proteinExistence type="predicted"/>
<name>A0ABT2N956_9CYAN</name>
<dbReference type="InterPro" id="IPR021275">
    <property type="entry name" value="DUF2854"/>
</dbReference>
<dbReference type="PANTHER" id="PTHR35551:SF1">
    <property type="entry name" value="ACCLIMATION OF PHOTOSYNTHESIS TO ENVIRONMENT"/>
    <property type="match status" value="1"/>
</dbReference>
<reference evidence="2 3" key="1">
    <citation type="journal article" date="2022" name="Front. Microbiol.">
        <title>High genomic differentiation and limited gene flow indicate recent cryptic speciation within the genus Laspinema (cyanobacteria).</title>
        <authorList>
            <person name="Stanojkovic A."/>
            <person name="Skoupy S."/>
            <person name="Skaloud P."/>
            <person name="Dvorak P."/>
        </authorList>
    </citation>
    <scope>NUCLEOTIDE SEQUENCE [LARGE SCALE GENOMIC DNA]</scope>
    <source>
        <strain evidence="2 3">D3b</strain>
    </source>
</reference>
<dbReference type="Pfam" id="PF11016">
    <property type="entry name" value="DUF2854"/>
    <property type="match status" value="1"/>
</dbReference>
<organism evidence="2 3">
    <name type="scientific">Laspinema olomoucense D3b</name>
    <dbReference type="NCBI Taxonomy" id="2953688"/>
    <lineage>
        <taxon>Bacteria</taxon>
        <taxon>Bacillati</taxon>
        <taxon>Cyanobacteriota</taxon>
        <taxon>Cyanophyceae</taxon>
        <taxon>Oscillatoriophycideae</taxon>
        <taxon>Oscillatoriales</taxon>
        <taxon>Laspinemataceae</taxon>
        <taxon>Laspinema</taxon>
        <taxon>Laspinema olomoucense</taxon>
    </lineage>
</organism>
<evidence type="ECO:0000313" key="3">
    <source>
        <dbReference type="Proteomes" id="UP001525961"/>
    </source>
</evidence>
<accession>A0ABT2N956</accession>
<keyword evidence="1" id="KW-0472">Membrane</keyword>
<dbReference type="EMBL" id="JAMXFA010000020">
    <property type="protein sequence ID" value="MCT7979224.1"/>
    <property type="molecule type" value="Genomic_DNA"/>
</dbReference>
<feature type="transmembrane region" description="Helical" evidence="1">
    <location>
        <begin position="33"/>
        <end position="51"/>
    </location>
</feature>
<feature type="transmembrane region" description="Helical" evidence="1">
    <location>
        <begin position="7"/>
        <end position="27"/>
    </location>
</feature>
<evidence type="ECO:0000313" key="2">
    <source>
        <dbReference type="EMBL" id="MCT7979224.1"/>
    </source>
</evidence>
<dbReference type="RefSeq" id="WP_261200585.1">
    <property type="nucleotide sequence ID" value="NZ_JAMXFA010000020.1"/>
</dbReference>
<keyword evidence="1" id="KW-0812">Transmembrane</keyword>
<dbReference type="PROSITE" id="PS50096">
    <property type="entry name" value="IQ"/>
    <property type="match status" value="1"/>
</dbReference>
<dbReference type="PANTHER" id="PTHR35551">
    <property type="match status" value="1"/>
</dbReference>
<protein>
    <submittedName>
        <fullName evidence="2">DUF2854 domain-containing protein</fullName>
    </submittedName>
</protein>
<sequence>MLAKLSLGTLGLSLGSLITIVGFYAYFNDYATLNLAGFFYGIPLLLGGLALKAAELKPVPFTQPTSPDILELREKQATQIQNQIRKDITRYRYGQDAHLDDSLERFGLNPSDEARPVLVGIREENCQGCYALILEFDSPQFPLEIWQQKQEKIEKFFGPGISVQVKNPGKNHIEVALIAQN</sequence>
<comment type="caution">
    <text evidence="2">The sequence shown here is derived from an EMBL/GenBank/DDBJ whole genome shotgun (WGS) entry which is preliminary data.</text>
</comment>
<gene>
    <name evidence="2" type="ORF">NG792_16050</name>
</gene>
<evidence type="ECO:0000256" key="1">
    <source>
        <dbReference type="SAM" id="Phobius"/>
    </source>
</evidence>